<organism evidence="1 2">
    <name type="scientific">Methanocalculus taiwanensis</name>
    <dbReference type="NCBI Taxonomy" id="106207"/>
    <lineage>
        <taxon>Archaea</taxon>
        <taxon>Methanobacteriati</taxon>
        <taxon>Methanobacteriota</taxon>
        <taxon>Stenosarchaea group</taxon>
        <taxon>Methanomicrobia</taxon>
        <taxon>Methanomicrobiales</taxon>
        <taxon>Methanocalculaceae</taxon>
        <taxon>Methanocalculus</taxon>
    </lineage>
</organism>
<gene>
    <name evidence="1" type="ORF">FTO68_10285</name>
</gene>
<evidence type="ECO:0000313" key="2">
    <source>
        <dbReference type="Proteomes" id="UP001524383"/>
    </source>
</evidence>
<dbReference type="EMBL" id="VOTZ01000026">
    <property type="protein sequence ID" value="MCQ1539367.1"/>
    <property type="molecule type" value="Genomic_DNA"/>
</dbReference>
<evidence type="ECO:0000313" key="1">
    <source>
        <dbReference type="EMBL" id="MCQ1539367.1"/>
    </source>
</evidence>
<name>A0ABD4TKC7_9EURY</name>
<accession>A0ABD4TKC7</accession>
<dbReference type="Proteomes" id="UP001524383">
    <property type="component" value="Unassembled WGS sequence"/>
</dbReference>
<dbReference type="InterPro" id="IPR035069">
    <property type="entry name" value="TTHA1013/TTHA0281-like"/>
</dbReference>
<comment type="caution">
    <text evidence="1">The sequence shown here is derived from an EMBL/GenBank/DDBJ whole genome shotgun (WGS) entry which is preliminary data.</text>
</comment>
<reference evidence="1 2" key="1">
    <citation type="submission" date="2019-08" db="EMBL/GenBank/DDBJ databases">
        <authorList>
            <person name="Chen S.-C."/>
            <person name="Lai M.-C."/>
            <person name="You Y.-T."/>
        </authorList>
    </citation>
    <scope>NUCLEOTIDE SEQUENCE [LARGE SCALE GENOMIC DNA]</scope>
    <source>
        <strain evidence="1 2">P2F9704a</strain>
    </source>
</reference>
<keyword evidence="2" id="KW-1185">Reference proteome</keyword>
<dbReference type="Gene3D" id="3.30.160.250">
    <property type="match status" value="1"/>
</dbReference>
<proteinExistence type="predicted"/>
<dbReference type="SUPFAM" id="SSF143100">
    <property type="entry name" value="TTHA1013/TTHA0281-like"/>
    <property type="match status" value="1"/>
</dbReference>
<dbReference type="RefSeq" id="WP_255333335.1">
    <property type="nucleotide sequence ID" value="NZ_VOTZ01000026.1"/>
</dbReference>
<sequence length="82" mass="9084">MSEYMLSITIRKLDEGGYLATSDTIQGLIAQGRTISETMEIAQDVARKLIESYLEHGDHLPEHLVSSTNLIKNVKIPVTVTV</sequence>
<protein>
    <submittedName>
        <fullName evidence="1">Type II toxin-antitoxin system HicB family antitoxin</fullName>
    </submittedName>
</protein>
<dbReference type="AlphaFoldDB" id="A0ABD4TKC7"/>